<reference evidence="2" key="1">
    <citation type="journal article" date="2023" name="Insect Mol. Biol.">
        <title>Genome sequencing provides insights into the evolution of gene families encoding plant cell wall-degrading enzymes in longhorned beetles.</title>
        <authorList>
            <person name="Shin N.R."/>
            <person name="Okamura Y."/>
            <person name="Kirsch R."/>
            <person name="Pauchet Y."/>
        </authorList>
    </citation>
    <scope>NUCLEOTIDE SEQUENCE</scope>
    <source>
        <strain evidence="2">MMC_N1</strain>
    </source>
</reference>
<dbReference type="InterPro" id="IPR012337">
    <property type="entry name" value="RNaseH-like_sf"/>
</dbReference>
<proteinExistence type="predicted"/>
<comment type="caution">
    <text evidence="2">The sequence shown here is derived from an EMBL/GenBank/DDBJ whole genome shotgun (WGS) entry which is preliminary data.</text>
</comment>
<protein>
    <recommendedName>
        <fullName evidence="1">RNase H type-1 domain-containing protein</fullName>
    </recommendedName>
</protein>
<sequence length="220" mass="24951">MERDLDFSEDENIPRVFKYTSSNIPPWTLKCPKIILDCTQYKKDETNEELLPTVFYTVINQYDGYNILYTDGSKVEQGVGSALTDENETYNWTLSKAASIFTAELYAILKALNYVESKGCADTLICSDSLNPVAKTILNQIQELTNTGKNIKLVWTPSHVGIGGNEIADRIAKQATTNNLQNIKIRSEDIEPLLKCKITALWQNEWENFNAKLKEIKTNK</sequence>
<evidence type="ECO:0000259" key="1">
    <source>
        <dbReference type="PROSITE" id="PS50879"/>
    </source>
</evidence>
<dbReference type="InterPro" id="IPR002156">
    <property type="entry name" value="RNaseH_domain"/>
</dbReference>
<accession>A0ABQ9JRH6</accession>
<dbReference type="SUPFAM" id="SSF53098">
    <property type="entry name" value="Ribonuclease H-like"/>
    <property type="match status" value="1"/>
</dbReference>
<evidence type="ECO:0000313" key="3">
    <source>
        <dbReference type="Proteomes" id="UP001162164"/>
    </source>
</evidence>
<dbReference type="Proteomes" id="UP001162164">
    <property type="component" value="Unassembled WGS sequence"/>
</dbReference>
<gene>
    <name evidence="2" type="ORF">NQ317_001333</name>
</gene>
<dbReference type="InterPro" id="IPR036397">
    <property type="entry name" value="RNaseH_sf"/>
</dbReference>
<name>A0ABQ9JRH6_9CUCU</name>
<feature type="domain" description="RNase H type-1" evidence="1">
    <location>
        <begin position="62"/>
        <end position="177"/>
    </location>
</feature>
<evidence type="ECO:0000313" key="2">
    <source>
        <dbReference type="EMBL" id="KAJ8980869.1"/>
    </source>
</evidence>
<dbReference type="EMBL" id="JAPWTJ010000226">
    <property type="protein sequence ID" value="KAJ8980869.1"/>
    <property type="molecule type" value="Genomic_DNA"/>
</dbReference>
<organism evidence="2 3">
    <name type="scientific">Molorchus minor</name>
    <dbReference type="NCBI Taxonomy" id="1323400"/>
    <lineage>
        <taxon>Eukaryota</taxon>
        <taxon>Metazoa</taxon>
        <taxon>Ecdysozoa</taxon>
        <taxon>Arthropoda</taxon>
        <taxon>Hexapoda</taxon>
        <taxon>Insecta</taxon>
        <taxon>Pterygota</taxon>
        <taxon>Neoptera</taxon>
        <taxon>Endopterygota</taxon>
        <taxon>Coleoptera</taxon>
        <taxon>Polyphaga</taxon>
        <taxon>Cucujiformia</taxon>
        <taxon>Chrysomeloidea</taxon>
        <taxon>Cerambycidae</taxon>
        <taxon>Lamiinae</taxon>
        <taxon>Monochamini</taxon>
        <taxon>Molorchus</taxon>
    </lineage>
</organism>
<keyword evidence="3" id="KW-1185">Reference proteome</keyword>
<dbReference type="PROSITE" id="PS50879">
    <property type="entry name" value="RNASE_H_1"/>
    <property type="match status" value="1"/>
</dbReference>
<dbReference type="CDD" id="cd09276">
    <property type="entry name" value="Rnase_HI_RT_non_LTR"/>
    <property type="match status" value="1"/>
</dbReference>
<dbReference type="Gene3D" id="3.30.420.10">
    <property type="entry name" value="Ribonuclease H-like superfamily/Ribonuclease H"/>
    <property type="match status" value="1"/>
</dbReference>